<protein>
    <submittedName>
        <fullName evidence="4">Uncharacterized protein</fullName>
    </submittedName>
</protein>
<comment type="similarity">
    <text evidence="1">Belongs to the glycosyltransferase 25 family.</text>
</comment>
<proteinExistence type="inferred from homology"/>
<dbReference type="HOGENOM" id="CLU_1451125_0_0_1"/>
<keyword evidence="3" id="KW-0808">Transferase</keyword>
<keyword evidence="2" id="KW-0328">Glycosyltransferase</keyword>
<evidence type="ECO:0000256" key="2">
    <source>
        <dbReference type="ARBA" id="ARBA00022676"/>
    </source>
</evidence>
<dbReference type="PANTHER" id="PTHR10730:SF53">
    <property type="entry name" value="GLYCOSYLTRANSFERASE 25 FAMILY MEMBER"/>
    <property type="match status" value="1"/>
</dbReference>
<evidence type="ECO:0000313" key="4">
    <source>
        <dbReference type="EnsemblMetazoa" id="MESCA004986-PA"/>
    </source>
</evidence>
<dbReference type="PANTHER" id="PTHR10730">
    <property type="entry name" value="PROCOLLAGEN-LYSINE,2-OXOGLUTARATE 5-DIOXYGENASE/GLYCOSYLTRANSFERASE 25 FAMILY MEMBER"/>
    <property type="match status" value="1"/>
</dbReference>
<organism evidence="4 5">
    <name type="scientific">Megaselia scalaris</name>
    <name type="common">Humpbacked fly</name>
    <name type="synonym">Phora scalaris</name>
    <dbReference type="NCBI Taxonomy" id="36166"/>
    <lineage>
        <taxon>Eukaryota</taxon>
        <taxon>Metazoa</taxon>
        <taxon>Ecdysozoa</taxon>
        <taxon>Arthropoda</taxon>
        <taxon>Hexapoda</taxon>
        <taxon>Insecta</taxon>
        <taxon>Pterygota</taxon>
        <taxon>Neoptera</taxon>
        <taxon>Endopterygota</taxon>
        <taxon>Diptera</taxon>
        <taxon>Brachycera</taxon>
        <taxon>Muscomorpha</taxon>
        <taxon>Platypezoidea</taxon>
        <taxon>Phoridae</taxon>
        <taxon>Megaseliini</taxon>
        <taxon>Megaselia</taxon>
    </lineage>
</organism>
<dbReference type="EMBL" id="CAQQ02199864">
    <property type="status" value="NOT_ANNOTATED_CDS"/>
    <property type="molecule type" value="Genomic_DNA"/>
</dbReference>
<dbReference type="STRING" id="36166.T1GN45"/>
<evidence type="ECO:0000256" key="1">
    <source>
        <dbReference type="ARBA" id="ARBA00006721"/>
    </source>
</evidence>
<dbReference type="EMBL" id="CAQQ02199863">
    <property type="status" value="NOT_ANNOTATED_CDS"/>
    <property type="molecule type" value="Genomic_DNA"/>
</dbReference>
<name>T1GN45_MEGSC</name>
<reference evidence="5" key="1">
    <citation type="submission" date="2013-02" db="EMBL/GenBank/DDBJ databases">
        <authorList>
            <person name="Hughes D."/>
        </authorList>
    </citation>
    <scope>NUCLEOTIDE SEQUENCE</scope>
    <source>
        <strain>Durham</strain>
        <strain evidence="5">NC isolate 2 -- Noor lab</strain>
    </source>
</reference>
<reference evidence="4" key="2">
    <citation type="submission" date="2015-06" db="UniProtKB">
        <authorList>
            <consortium name="EnsemblMetazoa"/>
        </authorList>
    </citation>
    <scope>IDENTIFICATION</scope>
</reference>
<evidence type="ECO:0000256" key="3">
    <source>
        <dbReference type="ARBA" id="ARBA00022679"/>
    </source>
</evidence>
<dbReference type="Proteomes" id="UP000015102">
    <property type="component" value="Unassembled WGS sequence"/>
</dbReference>
<dbReference type="EnsemblMetazoa" id="MESCA004986-RA">
    <property type="protein sequence ID" value="MESCA004986-PA"/>
    <property type="gene ID" value="MESCA004986"/>
</dbReference>
<evidence type="ECO:0000313" key="5">
    <source>
        <dbReference type="Proteomes" id="UP000015102"/>
    </source>
</evidence>
<sequence>MLSAHSTKHDLRRIKEVVGICGESESSTRISLFWSHRVYYMKREIRSDHNEDDSISITRLWLKRVEPLYHNNRVHWSNDRFAQIIAFKEEAFQFARKCNTDFVFFCDVDVLLTYPKTLDILIKLNLPLVSPMLVSANQLYSNFWALEEYYIIIQSHYVGEFNVSIVHSAVLVNLNIQETKFLAFDRN</sequence>
<dbReference type="GO" id="GO:0050211">
    <property type="term" value="F:procollagen galactosyltransferase activity"/>
    <property type="evidence" value="ECO:0007669"/>
    <property type="project" value="TreeGrafter"/>
</dbReference>
<accession>T1GN45</accession>
<dbReference type="InterPro" id="IPR050757">
    <property type="entry name" value="Collagen_mod_GT25"/>
</dbReference>
<keyword evidence="5" id="KW-1185">Reference proteome</keyword>
<dbReference type="AlphaFoldDB" id="T1GN45"/>